<feature type="region of interest" description="Disordered" evidence="1">
    <location>
        <begin position="32"/>
        <end position="69"/>
    </location>
</feature>
<comment type="caution">
    <text evidence="2">The sequence shown here is derived from an EMBL/GenBank/DDBJ whole genome shotgun (WGS) entry which is preliminary data.</text>
</comment>
<name>A0ABN9W891_9DINO</name>
<evidence type="ECO:0000313" key="2">
    <source>
        <dbReference type="EMBL" id="CAK0882398.1"/>
    </source>
</evidence>
<dbReference type="EMBL" id="CAUYUJ010018292">
    <property type="protein sequence ID" value="CAK0882398.1"/>
    <property type="molecule type" value="Genomic_DNA"/>
</dbReference>
<reference evidence="2" key="1">
    <citation type="submission" date="2023-10" db="EMBL/GenBank/DDBJ databases">
        <authorList>
            <person name="Chen Y."/>
            <person name="Shah S."/>
            <person name="Dougan E. K."/>
            <person name="Thang M."/>
            <person name="Chan C."/>
        </authorList>
    </citation>
    <scope>NUCLEOTIDE SEQUENCE [LARGE SCALE GENOMIC DNA]</scope>
</reference>
<proteinExistence type="predicted"/>
<evidence type="ECO:0000313" key="3">
    <source>
        <dbReference type="Proteomes" id="UP001189429"/>
    </source>
</evidence>
<protein>
    <submittedName>
        <fullName evidence="2">Uncharacterized protein</fullName>
    </submittedName>
</protein>
<keyword evidence="3" id="KW-1185">Reference proteome</keyword>
<feature type="compositionally biased region" description="Polar residues" evidence="1">
    <location>
        <begin position="50"/>
        <end position="69"/>
    </location>
</feature>
<accession>A0ABN9W891</accession>
<feature type="compositionally biased region" description="Basic and acidic residues" evidence="1">
    <location>
        <begin position="32"/>
        <end position="49"/>
    </location>
</feature>
<gene>
    <name evidence="2" type="ORF">PCOR1329_LOCUS64929</name>
</gene>
<organism evidence="2 3">
    <name type="scientific">Prorocentrum cordatum</name>
    <dbReference type="NCBI Taxonomy" id="2364126"/>
    <lineage>
        <taxon>Eukaryota</taxon>
        <taxon>Sar</taxon>
        <taxon>Alveolata</taxon>
        <taxon>Dinophyceae</taxon>
        <taxon>Prorocentrales</taxon>
        <taxon>Prorocentraceae</taxon>
        <taxon>Prorocentrum</taxon>
    </lineage>
</organism>
<dbReference type="Proteomes" id="UP001189429">
    <property type="component" value="Unassembled WGS sequence"/>
</dbReference>
<sequence>MHAHEPGEPLERTSSQVFASWVRERGAVLRGQGERLGGRKVAPLHELERSNGNQMKDPSCISSSASPPR</sequence>
<evidence type="ECO:0000256" key="1">
    <source>
        <dbReference type="SAM" id="MobiDB-lite"/>
    </source>
</evidence>